<accession>A0A9E7G5J5</accession>
<protein>
    <submittedName>
        <fullName evidence="1">Uncharacterized protein</fullName>
    </submittedName>
</protein>
<evidence type="ECO:0000313" key="1">
    <source>
        <dbReference type="EMBL" id="URE05934.1"/>
    </source>
</evidence>
<gene>
    <name evidence="1" type="ORF">MUK42_30961</name>
</gene>
<evidence type="ECO:0000313" key="2">
    <source>
        <dbReference type="Proteomes" id="UP001055439"/>
    </source>
</evidence>
<keyword evidence="2" id="KW-1185">Reference proteome</keyword>
<name>A0A9E7G5J5_9LILI</name>
<dbReference type="EMBL" id="CP097507">
    <property type="protein sequence ID" value="URE05934.1"/>
    <property type="molecule type" value="Genomic_DNA"/>
</dbReference>
<reference evidence="1" key="1">
    <citation type="submission" date="2022-05" db="EMBL/GenBank/DDBJ databases">
        <title>The Musa troglodytarum L. genome provides insights into the mechanism of non-climacteric behaviour and enrichment of carotenoids.</title>
        <authorList>
            <person name="Wang J."/>
        </authorList>
    </citation>
    <scope>NUCLEOTIDE SEQUENCE</scope>
    <source>
        <tissue evidence="1">Leaf</tissue>
    </source>
</reference>
<organism evidence="1 2">
    <name type="scientific">Musa troglodytarum</name>
    <name type="common">fe'i banana</name>
    <dbReference type="NCBI Taxonomy" id="320322"/>
    <lineage>
        <taxon>Eukaryota</taxon>
        <taxon>Viridiplantae</taxon>
        <taxon>Streptophyta</taxon>
        <taxon>Embryophyta</taxon>
        <taxon>Tracheophyta</taxon>
        <taxon>Spermatophyta</taxon>
        <taxon>Magnoliopsida</taxon>
        <taxon>Liliopsida</taxon>
        <taxon>Zingiberales</taxon>
        <taxon>Musaceae</taxon>
        <taxon>Musa</taxon>
    </lineage>
</organism>
<sequence length="85" mass="9616">MWDERHIEGLAFMDSYAPPTARWSTPPTLNICIKQNTPCPGRCALCSFLSAFTRLHKHSWVPISLNLMILVATSRISRYPVKSLA</sequence>
<dbReference type="Proteomes" id="UP001055439">
    <property type="component" value="Chromosome 5"/>
</dbReference>
<dbReference type="AlphaFoldDB" id="A0A9E7G5J5"/>
<feature type="non-terminal residue" evidence="1">
    <location>
        <position position="85"/>
    </location>
</feature>
<proteinExistence type="predicted"/>